<keyword evidence="5" id="KW-1185">Reference proteome</keyword>
<proteinExistence type="predicted"/>
<dbReference type="Proteomes" id="UP001164746">
    <property type="component" value="Chromosome 4"/>
</dbReference>
<evidence type="ECO:0000256" key="2">
    <source>
        <dbReference type="ARBA" id="ARBA00022490"/>
    </source>
</evidence>
<evidence type="ECO:0000259" key="3">
    <source>
        <dbReference type="PROSITE" id="PS50097"/>
    </source>
</evidence>
<dbReference type="Gene3D" id="1.25.40.420">
    <property type="match status" value="1"/>
</dbReference>
<sequence length="517" mass="58993">MFINRESRKVTTQIGVCSFNDGNSTCRERRNKDLLTAGMASDWRTDKSWRERYMYMFEEGVGCDVTFILGEGRHVAAHTFVLISRSAVFEAIIPDVEVDIFMKFIRFLYISEIDIDEFNTLPVLYVARKYCVEDLVKICADYLHERMTPDTVCEILEQAHTYDIDDLKNMCLQFIYENGNSVLMSSAFSELCFDCVQQIIKSNDLFVEESDVYTALTSWATKECARQNLESTGLNKRGVLGKLLYKIRFPTMDRLFFTDIVSTDDILTSEEKVALFQHMFGSFAKHELSFSAVKREARLIRCLRFPKNEQGGINCEPGFKNSNFGIDVRISDDIMLHGLILFGACSTSIHSSSSDSAFRSNNPANAPITDQHVKIIIYAVPHQSETYTFEFDSIDIPQQETYQIFIKEPVWLKKGRMYAIQVKLDLFLPYQTYSGNGGFSEVETGSVRFSFFTHPSLIATTAEKGQIAGLLFSKLPDPDRMEVSLSPRGSPVKRELSQKEEGKPFFVKKELFPSSSY</sequence>
<name>A0ABY7DV57_MYAAR</name>
<evidence type="ECO:0000313" key="5">
    <source>
        <dbReference type="Proteomes" id="UP001164746"/>
    </source>
</evidence>
<reference evidence="4" key="1">
    <citation type="submission" date="2022-11" db="EMBL/GenBank/DDBJ databases">
        <title>Centuries of genome instability and evolution in soft-shell clam transmissible cancer (bioRxiv).</title>
        <authorList>
            <person name="Hart S.F.M."/>
            <person name="Yonemitsu M.A."/>
            <person name="Giersch R.M."/>
            <person name="Beal B.F."/>
            <person name="Arriagada G."/>
            <person name="Davis B.W."/>
            <person name="Ostrander E.A."/>
            <person name="Goff S.P."/>
            <person name="Metzger M.J."/>
        </authorList>
    </citation>
    <scope>NUCLEOTIDE SEQUENCE</scope>
    <source>
        <strain evidence="4">MELC-2E11</strain>
        <tissue evidence="4">Siphon/mantle</tissue>
    </source>
</reference>
<dbReference type="Pfam" id="PF00651">
    <property type="entry name" value="BTB"/>
    <property type="match status" value="1"/>
</dbReference>
<feature type="domain" description="BTB" evidence="3">
    <location>
        <begin position="63"/>
        <end position="117"/>
    </location>
</feature>
<dbReference type="SMART" id="SM00875">
    <property type="entry name" value="BACK"/>
    <property type="match status" value="1"/>
</dbReference>
<dbReference type="SMART" id="SM00225">
    <property type="entry name" value="BTB"/>
    <property type="match status" value="1"/>
</dbReference>
<accession>A0ABY7DV57</accession>
<dbReference type="InterPro" id="IPR011333">
    <property type="entry name" value="SKP1/BTB/POZ_sf"/>
</dbReference>
<dbReference type="PROSITE" id="PS50097">
    <property type="entry name" value="BTB"/>
    <property type="match status" value="1"/>
</dbReference>
<gene>
    <name evidence="4" type="ORF">MAR_008151</name>
</gene>
<protein>
    <submittedName>
        <fullName evidence="4">BTBD6-like protein</fullName>
    </submittedName>
</protein>
<dbReference type="InterPro" id="IPR038648">
    <property type="entry name" value="PHR_sf"/>
</dbReference>
<dbReference type="EMBL" id="CP111015">
    <property type="protein sequence ID" value="WAR01593.1"/>
    <property type="molecule type" value="Genomic_DNA"/>
</dbReference>
<dbReference type="SUPFAM" id="SSF54695">
    <property type="entry name" value="POZ domain"/>
    <property type="match status" value="1"/>
</dbReference>
<dbReference type="PANTHER" id="PTHR45774">
    <property type="entry name" value="BTB/POZ DOMAIN-CONTAINING"/>
    <property type="match status" value="1"/>
</dbReference>
<dbReference type="InterPro" id="IPR000210">
    <property type="entry name" value="BTB/POZ_dom"/>
</dbReference>
<dbReference type="Pfam" id="PF08005">
    <property type="entry name" value="PHR"/>
    <property type="match status" value="1"/>
</dbReference>
<dbReference type="Pfam" id="PF07707">
    <property type="entry name" value="BACK"/>
    <property type="match status" value="1"/>
</dbReference>
<dbReference type="InterPro" id="IPR011705">
    <property type="entry name" value="BACK"/>
</dbReference>
<evidence type="ECO:0000256" key="1">
    <source>
        <dbReference type="ARBA" id="ARBA00004496"/>
    </source>
</evidence>
<keyword evidence="2" id="KW-0963">Cytoplasm</keyword>
<evidence type="ECO:0000313" key="4">
    <source>
        <dbReference type="EMBL" id="WAR01593.1"/>
    </source>
</evidence>
<dbReference type="Gene3D" id="2.60.120.820">
    <property type="entry name" value="PHR domain"/>
    <property type="match status" value="1"/>
</dbReference>
<comment type="subcellular location">
    <subcellularLocation>
        <location evidence="1">Cytoplasm</location>
    </subcellularLocation>
</comment>
<organism evidence="4 5">
    <name type="scientific">Mya arenaria</name>
    <name type="common">Soft-shell clam</name>
    <dbReference type="NCBI Taxonomy" id="6604"/>
    <lineage>
        <taxon>Eukaryota</taxon>
        <taxon>Metazoa</taxon>
        <taxon>Spiralia</taxon>
        <taxon>Lophotrochozoa</taxon>
        <taxon>Mollusca</taxon>
        <taxon>Bivalvia</taxon>
        <taxon>Autobranchia</taxon>
        <taxon>Heteroconchia</taxon>
        <taxon>Euheterodonta</taxon>
        <taxon>Imparidentia</taxon>
        <taxon>Neoheterodontei</taxon>
        <taxon>Myida</taxon>
        <taxon>Myoidea</taxon>
        <taxon>Myidae</taxon>
        <taxon>Mya</taxon>
    </lineage>
</organism>
<dbReference type="InterPro" id="IPR012983">
    <property type="entry name" value="PHR"/>
</dbReference>
<dbReference type="Gene3D" id="3.30.710.10">
    <property type="entry name" value="Potassium Channel Kv1.1, Chain A"/>
    <property type="match status" value="1"/>
</dbReference>
<dbReference type="PANTHER" id="PTHR45774:SF4">
    <property type="entry name" value="AXUNDEAD, ISOFORM F"/>
    <property type="match status" value="1"/>
</dbReference>